<dbReference type="Pfam" id="PF00246">
    <property type="entry name" value="Peptidase_M14"/>
    <property type="match status" value="1"/>
</dbReference>
<organism evidence="10 11">
    <name type="scientific">Algivirga pacifica</name>
    <dbReference type="NCBI Taxonomy" id="1162670"/>
    <lineage>
        <taxon>Bacteria</taxon>
        <taxon>Pseudomonadati</taxon>
        <taxon>Bacteroidota</taxon>
        <taxon>Cytophagia</taxon>
        <taxon>Cytophagales</taxon>
        <taxon>Flammeovirgaceae</taxon>
        <taxon>Algivirga</taxon>
    </lineage>
</organism>
<evidence type="ECO:0000313" key="10">
    <source>
        <dbReference type="EMBL" id="GAA4829959.1"/>
    </source>
</evidence>
<dbReference type="InterPro" id="IPR029062">
    <property type="entry name" value="Class_I_gatase-like"/>
</dbReference>
<evidence type="ECO:0000256" key="3">
    <source>
        <dbReference type="ARBA" id="ARBA00022670"/>
    </source>
</evidence>
<dbReference type="CDD" id="cd06238">
    <property type="entry name" value="M14-like"/>
    <property type="match status" value="1"/>
</dbReference>
<keyword evidence="6" id="KW-0482">Metalloprotease</keyword>
<proteinExistence type="inferred from homology"/>
<dbReference type="InterPro" id="IPR000834">
    <property type="entry name" value="Peptidase_M14"/>
</dbReference>
<protein>
    <submittedName>
        <fullName evidence="10">M14 family metallopeptidase</fullName>
    </submittedName>
</protein>
<dbReference type="PROSITE" id="PS52035">
    <property type="entry name" value="PEPTIDASE_M14"/>
    <property type="match status" value="1"/>
</dbReference>
<name>A0ABP9D8Z7_9BACT</name>
<sequence>MKKLFFYLLLWVTVTPSLAQVTSPEEFLGYPIGASFSFHHQTIEYFKQVANQSPLVQIRSYGKTYEGRELLYAIITSEKNMDKLEELRQANLYTANLTSENNTESPLPIVWFSHNVHGNEASSMETSMQLLYELATQKHPQTQEWLDNMIIMIDPCENPDGRDRYVYWYKQKRNRITNSSKYTWEHQEPWPSGRFNHYLFDLNRDWAWQTQIESQQRTKVYQQWMPHIHIDLHEMNPESTYFFGPAAEPMHEEITNWQKDFHQIAGEHHAQHFDKQGWSYFSKEVYDLFYPSYGDTWPMFNGAIGFTFEQSGSGRAGVSYLQYSGDTITLKERAEHHLLASLSTLEIAYKKRKDLLHSFKKYFEEGPKKGHQTFIVNNQGSNQQKVNALKELLEQQGITYAYADTKKDLQGFNYEKNKKSNFSVNKGDLVVSTRQPKGKLVSVLFEPKSSLSDSLTYDLTAWSVPYIFDVPACMIKGNINTRSTPVDSLFTYPDFKSEHYTYILPWDDLNSSIILSQLLQKKYKCRMSQKEFSSNTSDNKHTFPAGSILISKASNQTFSQEEHQWLVDLAKKYAHPLFTTASGMVLEGKDFGSMAYPFIKTPKIALLAGEGLSPTAVGELWYFFEQILQYPIHIIDINHLEQAKLEQYTVIIAPSGKYEDHLQKELLRYGKEGGKLVLLEKAINIATTDEDTALSKAIKAKNKSENRVNKYAANSLLYAMKERERLAHNSAGSIYEIDLDISHPIAYGKSASTFIMKRNNTTYPLLKSGWNIGTFQKDGLISGFVGHQLKEKIPMSLSIGQEQYGSGSLIYFTDSPVFRGFWRGNMLLFSNTLFFNY</sequence>
<evidence type="ECO:0000256" key="7">
    <source>
        <dbReference type="PROSITE-ProRule" id="PRU01379"/>
    </source>
</evidence>
<comment type="similarity">
    <text evidence="2 7">Belongs to the peptidase M14 family.</text>
</comment>
<dbReference type="SMART" id="SM00631">
    <property type="entry name" value="Zn_pept"/>
    <property type="match status" value="1"/>
</dbReference>
<comment type="cofactor">
    <cofactor evidence="1">
        <name>Zn(2+)</name>
        <dbReference type="ChEBI" id="CHEBI:29105"/>
    </cofactor>
</comment>
<dbReference type="RefSeq" id="WP_345370423.1">
    <property type="nucleotide sequence ID" value="NZ_BAABJX010000022.1"/>
</dbReference>
<evidence type="ECO:0000313" key="11">
    <source>
        <dbReference type="Proteomes" id="UP001500298"/>
    </source>
</evidence>
<evidence type="ECO:0000256" key="8">
    <source>
        <dbReference type="SAM" id="SignalP"/>
    </source>
</evidence>
<evidence type="ECO:0000259" key="9">
    <source>
        <dbReference type="PROSITE" id="PS52035"/>
    </source>
</evidence>
<comment type="caution">
    <text evidence="10">The sequence shown here is derived from an EMBL/GenBank/DDBJ whole genome shotgun (WGS) entry which is preliminary data.</text>
</comment>
<feature type="domain" description="Peptidase M14" evidence="9">
    <location>
        <begin position="37"/>
        <end position="348"/>
    </location>
</feature>
<keyword evidence="8" id="KW-0732">Signal</keyword>
<evidence type="ECO:0000256" key="4">
    <source>
        <dbReference type="ARBA" id="ARBA00022801"/>
    </source>
</evidence>
<keyword evidence="5" id="KW-0862">Zinc</keyword>
<keyword evidence="11" id="KW-1185">Reference proteome</keyword>
<reference evidence="11" key="1">
    <citation type="journal article" date="2019" name="Int. J. Syst. Evol. Microbiol.">
        <title>The Global Catalogue of Microorganisms (GCM) 10K type strain sequencing project: providing services to taxonomists for standard genome sequencing and annotation.</title>
        <authorList>
            <consortium name="The Broad Institute Genomics Platform"/>
            <consortium name="The Broad Institute Genome Sequencing Center for Infectious Disease"/>
            <person name="Wu L."/>
            <person name="Ma J."/>
        </authorList>
    </citation>
    <scope>NUCLEOTIDE SEQUENCE [LARGE SCALE GENOMIC DNA]</scope>
    <source>
        <strain evidence="11">JCM 18326</strain>
    </source>
</reference>
<dbReference type="PANTHER" id="PTHR11705">
    <property type="entry name" value="PROTEASE FAMILY M14 CARBOXYPEPTIDASE A,B"/>
    <property type="match status" value="1"/>
</dbReference>
<dbReference type="Proteomes" id="UP001500298">
    <property type="component" value="Unassembled WGS sequence"/>
</dbReference>
<feature type="chain" id="PRO_5045589734" evidence="8">
    <location>
        <begin position="20"/>
        <end position="837"/>
    </location>
</feature>
<feature type="signal peptide" evidence="8">
    <location>
        <begin position="1"/>
        <end position="19"/>
    </location>
</feature>
<dbReference type="SUPFAM" id="SSF53187">
    <property type="entry name" value="Zn-dependent exopeptidases"/>
    <property type="match status" value="1"/>
</dbReference>
<dbReference type="SUPFAM" id="SSF52317">
    <property type="entry name" value="Class I glutamine amidotransferase-like"/>
    <property type="match status" value="1"/>
</dbReference>
<keyword evidence="4" id="KW-0378">Hydrolase</keyword>
<keyword evidence="3" id="KW-0645">Protease</keyword>
<comment type="caution">
    <text evidence="7">Lacks conserved residue(s) required for the propagation of feature annotation.</text>
</comment>
<accession>A0ABP9D8Z7</accession>
<evidence type="ECO:0000256" key="6">
    <source>
        <dbReference type="ARBA" id="ARBA00023049"/>
    </source>
</evidence>
<evidence type="ECO:0000256" key="5">
    <source>
        <dbReference type="ARBA" id="ARBA00022833"/>
    </source>
</evidence>
<evidence type="ECO:0000256" key="2">
    <source>
        <dbReference type="ARBA" id="ARBA00005988"/>
    </source>
</evidence>
<dbReference type="PANTHER" id="PTHR11705:SF143">
    <property type="entry name" value="SLL0236 PROTEIN"/>
    <property type="match status" value="1"/>
</dbReference>
<dbReference type="EMBL" id="BAABJX010000022">
    <property type="protein sequence ID" value="GAA4829959.1"/>
    <property type="molecule type" value="Genomic_DNA"/>
</dbReference>
<dbReference type="Gene3D" id="3.40.630.10">
    <property type="entry name" value="Zn peptidases"/>
    <property type="match status" value="1"/>
</dbReference>
<evidence type="ECO:0000256" key="1">
    <source>
        <dbReference type="ARBA" id="ARBA00001947"/>
    </source>
</evidence>
<gene>
    <name evidence="10" type="ORF">GCM10023331_14030</name>
</gene>